<gene>
    <name evidence="8" type="ORF">INT43_002434</name>
</gene>
<organism evidence="8 9">
    <name type="scientific">Mortierella isabellina</name>
    <name type="common">Filamentous fungus</name>
    <name type="synonym">Umbelopsis isabellina</name>
    <dbReference type="NCBI Taxonomy" id="91625"/>
    <lineage>
        <taxon>Eukaryota</taxon>
        <taxon>Fungi</taxon>
        <taxon>Fungi incertae sedis</taxon>
        <taxon>Mucoromycota</taxon>
        <taxon>Mucoromycotina</taxon>
        <taxon>Umbelopsidomycetes</taxon>
        <taxon>Umbelopsidales</taxon>
        <taxon>Umbelopsidaceae</taxon>
        <taxon>Umbelopsis</taxon>
    </lineage>
</organism>
<comment type="caution">
    <text evidence="8">The sequence shown here is derived from an EMBL/GenBank/DDBJ whole genome shotgun (WGS) entry which is preliminary data.</text>
</comment>
<feature type="region of interest" description="Disordered" evidence="6">
    <location>
        <begin position="1"/>
        <end position="29"/>
    </location>
</feature>
<feature type="compositionally biased region" description="Polar residues" evidence="6">
    <location>
        <begin position="1"/>
        <end position="12"/>
    </location>
</feature>
<evidence type="ECO:0000256" key="5">
    <source>
        <dbReference type="PROSITE-ProRule" id="PRU00042"/>
    </source>
</evidence>
<dbReference type="Proteomes" id="UP000654370">
    <property type="component" value="Unassembled WGS sequence"/>
</dbReference>
<dbReference type="PANTHER" id="PTHR19818:SF139">
    <property type="entry name" value="PAIR-RULE PROTEIN ODD-PAIRED"/>
    <property type="match status" value="1"/>
</dbReference>
<keyword evidence="4" id="KW-0862">Zinc</keyword>
<name>A0A8H7Q550_MORIS</name>
<proteinExistence type="predicted"/>
<dbReference type="GO" id="GO:0045944">
    <property type="term" value="P:positive regulation of transcription by RNA polymerase II"/>
    <property type="evidence" value="ECO:0007669"/>
    <property type="project" value="UniProtKB-ARBA"/>
</dbReference>
<evidence type="ECO:0000313" key="9">
    <source>
        <dbReference type="Proteomes" id="UP000654370"/>
    </source>
</evidence>
<dbReference type="AlphaFoldDB" id="A0A8H7Q550"/>
<dbReference type="EMBL" id="JAEPQZ010000001">
    <property type="protein sequence ID" value="KAG2185996.1"/>
    <property type="molecule type" value="Genomic_DNA"/>
</dbReference>
<keyword evidence="2" id="KW-0677">Repeat</keyword>
<evidence type="ECO:0000256" key="3">
    <source>
        <dbReference type="ARBA" id="ARBA00022771"/>
    </source>
</evidence>
<dbReference type="InterPro" id="IPR013087">
    <property type="entry name" value="Znf_C2H2_type"/>
</dbReference>
<dbReference type="InterPro" id="IPR036236">
    <property type="entry name" value="Znf_C2H2_sf"/>
</dbReference>
<feature type="compositionally biased region" description="Polar residues" evidence="6">
    <location>
        <begin position="19"/>
        <end position="28"/>
    </location>
</feature>
<dbReference type="PROSITE" id="PS00028">
    <property type="entry name" value="ZINC_FINGER_C2H2_1"/>
    <property type="match status" value="1"/>
</dbReference>
<keyword evidence="9" id="KW-1185">Reference proteome</keyword>
<dbReference type="PANTHER" id="PTHR19818">
    <property type="entry name" value="ZINC FINGER PROTEIN ZIC AND GLI"/>
    <property type="match status" value="1"/>
</dbReference>
<feature type="domain" description="C2H2-type" evidence="7">
    <location>
        <begin position="185"/>
        <end position="208"/>
    </location>
</feature>
<dbReference type="GO" id="GO:0005634">
    <property type="term" value="C:nucleus"/>
    <property type="evidence" value="ECO:0007669"/>
    <property type="project" value="UniProtKB-ARBA"/>
</dbReference>
<dbReference type="Gene3D" id="3.30.160.60">
    <property type="entry name" value="Classic Zinc Finger"/>
    <property type="match status" value="2"/>
</dbReference>
<dbReference type="FunFam" id="3.30.160.60:FF:000303">
    <property type="entry name" value="Zinc finger protein 41"/>
    <property type="match status" value="1"/>
</dbReference>
<evidence type="ECO:0000256" key="6">
    <source>
        <dbReference type="SAM" id="MobiDB-lite"/>
    </source>
</evidence>
<dbReference type="GO" id="GO:0008270">
    <property type="term" value="F:zinc ion binding"/>
    <property type="evidence" value="ECO:0007669"/>
    <property type="project" value="UniProtKB-KW"/>
</dbReference>
<dbReference type="GO" id="GO:0000978">
    <property type="term" value="F:RNA polymerase II cis-regulatory region sequence-specific DNA binding"/>
    <property type="evidence" value="ECO:0007669"/>
    <property type="project" value="TreeGrafter"/>
</dbReference>
<keyword evidence="3 5" id="KW-0863">Zinc-finger</keyword>
<feature type="domain" description="C2H2-type" evidence="7">
    <location>
        <begin position="211"/>
        <end position="238"/>
    </location>
</feature>
<reference evidence="8" key="1">
    <citation type="submission" date="2020-12" db="EMBL/GenBank/DDBJ databases">
        <title>Metabolic potential, ecology and presence of endohyphal bacteria is reflected in genomic diversity of Mucoromycotina.</title>
        <authorList>
            <person name="Muszewska A."/>
            <person name="Okrasinska A."/>
            <person name="Steczkiewicz K."/>
            <person name="Drgas O."/>
            <person name="Orlowska M."/>
            <person name="Perlinska-Lenart U."/>
            <person name="Aleksandrzak-Piekarczyk T."/>
            <person name="Szatraj K."/>
            <person name="Zielenkiewicz U."/>
            <person name="Pilsyk S."/>
            <person name="Malc E."/>
            <person name="Mieczkowski P."/>
            <person name="Kruszewska J.S."/>
            <person name="Biernat P."/>
            <person name="Pawlowska J."/>
        </authorList>
    </citation>
    <scope>NUCLEOTIDE SEQUENCE</scope>
    <source>
        <strain evidence="8">WA0000067209</strain>
    </source>
</reference>
<evidence type="ECO:0000313" key="8">
    <source>
        <dbReference type="EMBL" id="KAG2185996.1"/>
    </source>
</evidence>
<evidence type="ECO:0000259" key="7">
    <source>
        <dbReference type="PROSITE" id="PS50157"/>
    </source>
</evidence>
<evidence type="ECO:0000256" key="1">
    <source>
        <dbReference type="ARBA" id="ARBA00022723"/>
    </source>
</evidence>
<evidence type="ECO:0000256" key="2">
    <source>
        <dbReference type="ARBA" id="ARBA00022737"/>
    </source>
</evidence>
<dbReference type="InterPro" id="IPR050329">
    <property type="entry name" value="GLI_C2H2-zinc-finger"/>
</dbReference>
<dbReference type="SMART" id="SM00355">
    <property type="entry name" value="ZnF_C2H2"/>
    <property type="match status" value="3"/>
</dbReference>
<keyword evidence="1" id="KW-0479">Metal-binding</keyword>
<protein>
    <recommendedName>
        <fullName evidence="7">C2H2-type domain-containing protein</fullName>
    </recommendedName>
</protein>
<dbReference type="Pfam" id="PF00096">
    <property type="entry name" value="zf-C2H2"/>
    <property type="match status" value="2"/>
</dbReference>
<evidence type="ECO:0000256" key="4">
    <source>
        <dbReference type="ARBA" id="ARBA00022833"/>
    </source>
</evidence>
<dbReference type="PROSITE" id="PS50157">
    <property type="entry name" value="ZINC_FINGER_C2H2_2"/>
    <property type="match status" value="2"/>
</dbReference>
<dbReference type="SUPFAM" id="SSF57667">
    <property type="entry name" value="beta-beta-alpha zinc fingers"/>
    <property type="match status" value="2"/>
</dbReference>
<dbReference type="OrthoDB" id="8922241at2759"/>
<dbReference type="GO" id="GO:0000981">
    <property type="term" value="F:DNA-binding transcription factor activity, RNA polymerase II-specific"/>
    <property type="evidence" value="ECO:0007669"/>
    <property type="project" value="TreeGrafter"/>
</dbReference>
<accession>A0A8H7Q550</accession>
<sequence length="285" mass="31095">MDTNVRTQTWSTDAEESLTDMSSYSMDPSNGKAEVPSLNIFEPLNSLDFGYLEPCYVTNSTTNLTESSLGLLSANYASTAQKPNPSYSGIPSPISSNSSTPMMEPLTGCNGYFSSLDNMSMPISLPSPRVSHDGFADISDASSDTSEFIQQPCNMLTSSKNAEKVNSKVINTPRKELGASDVRVHSCSLCTEKFTQASKLRLHVQKSHRPHQCSACPRAFARKHDLHRHFRTHTGVKPYECAGCKATFARTDARQRHWRMDLQCAAKGRLALALLGQSGSASPSS</sequence>